<dbReference type="GO" id="GO:0000976">
    <property type="term" value="F:transcription cis-regulatory region binding"/>
    <property type="evidence" value="ECO:0007669"/>
    <property type="project" value="TreeGrafter"/>
</dbReference>
<evidence type="ECO:0000259" key="5">
    <source>
        <dbReference type="PROSITE" id="PS50931"/>
    </source>
</evidence>
<dbReference type="SUPFAM" id="SSF53850">
    <property type="entry name" value="Periplasmic binding protein-like II"/>
    <property type="match status" value="1"/>
</dbReference>
<accession>A0A2T0V1Q3</accession>
<evidence type="ECO:0000313" key="6">
    <source>
        <dbReference type="EMBL" id="PRY64102.1"/>
    </source>
</evidence>
<dbReference type="PRINTS" id="PR00039">
    <property type="entry name" value="HTHLYSR"/>
</dbReference>
<evidence type="ECO:0000256" key="4">
    <source>
        <dbReference type="ARBA" id="ARBA00023163"/>
    </source>
</evidence>
<dbReference type="GO" id="GO:0003700">
    <property type="term" value="F:DNA-binding transcription factor activity"/>
    <property type="evidence" value="ECO:0007669"/>
    <property type="project" value="InterPro"/>
</dbReference>
<name>A0A2T0V1Q3_9GAMM</name>
<comment type="similarity">
    <text evidence="1">Belongs to the LysR transcriptional regulatory family.</text>
</comment>
<dbReference type="EMBL" id="PVTK01000006">
    <property type="protein sequence ID" value="PRY64102.1"/>
    <property type="molecule type" value="Genomic_DNA"/>
</dbReference>
<dbReference type="Pfam" id="PF03466">
    <property type="entry name" value="LysR_substrate"/>
    <property type="match status" value="1"/>
</dbReference>
<dbReference type="InterPro" id="IPR036388">
    <property type="entry name" value="WH-like_DNA-bd_sf"/>
</dbReference>
<keyword evidence="2" id="KW-0805">Transcription regulation</keyword>
<dbReference type="AlphaFoldDB" id="A0A2T0V1Q3"/>
<evidence type="ECO:0000256" key="3">
    <source>
        <dbReference type="ARBA" id="ARBA00023125"/>
    </source>
</evidence>
<keyword evidence="3" id="KW-0238">DNA-binding</keyword>
<dbReference type="SUPFAM" id="SSF46785">
    <property type="entry name" value="Winged helix' DNA-binding domain"/>
    <property type="match status" value="1"/>
</dbReference>
<comment type="caution">
    <text evidence="6">The sequence shown here is derived from an EMBL/GenBank/DDBJ whole genome shotgun (WGS) entry which is preliminary data.</text>
</comment>
<reference evidence="6 7" key="1">
    <citation type="submission" date="2018-03" db="EMBL/GenBank/DDBJ databases">
        <title>Genomic Encyclopedia of Type Strains, Phase III (KMG-III): the genomes of soil and plant-associated and newly described type strains.</title>
        <authorList>
            <person name="Whitman W."/>
        </authorList>
    </citation>
    <scope>NUCLEOTIDE SEQUENCE [LARGE SCALE GENOMIC DNA]</scope>
    <source>
        <strain evidence="6 7">CGMCC 1.12152</strain>
    </source>
</reference>
<dbReference type="InterPro" id="IPR005119">
    <property type="entry name" value="LysR_subst-bd"/>
</dbReference>
<dbReference type="PANTHER" id="PTHR30126">
    <property type="entry name" value="HTH-TYPE TRANSCRIPTIONAL REGULATOR"/>
    <property type="match status" value="1"/>
</dbReference>
<proteinExistence type="inferred from homology"/>
<feature type="domain" description="HTH lysR-type" evidence="5">
    <location>
        <begin position="2"/>
        <end position="59"/>
    </location>
</feature>
<dbReference type="InterPro" id="IPR000847">
    <property type="entry name" value="LysR_HTH_N"/>
</dbReference>
<dbReference type="Proteomes" id="UP000237647">
    <property type="component" value="Unassembled WGS sequence"/>
</dbReference>
<dbReference type="CDD" id="cd05466">
    <property type="entry name" value="PBP2_LTTR_substrate"/>
    <property type="match status" value="1"/>
</dbReference>
<dbReference type="Gene3D" id="3.40.190.10">
    <property type="entry name" value="Periplasmic binding protein-like II"/>
    <property type="match status" value="2"/>
</dbReference>
<evidence type="ECO:0000256" key="1">
    <source>
        <dbReference type="ARBA" id="ARBA00009437"/>
    </source>
</evidence>
<dbReference type="PANTHER" id="PTHR30126:SF77">
    <property type="entry name" value="TRANSCRIPTIONAL REGULATORY PROTEIN"/>
    <property type="match status" value="1"/>
</dbReference>
<gene>
    <name evidence="6" type="ORF">B0H98_10613</name>
</gene>
<evidence type="ECO:0000256" key="2">
    <source>
        <dbReference type="ARBA" id="ARBA00023015"/>
    </source>
</evidence>
<dbReference type="Pfam" id="PF00126">
    <property type="entry name" value="HTH_1"/>
    <property type="match status" value="1"/>
</dbReference>
<dbReference type="PROSITE" id="PS50931">
    <property type="entry name" value="HTH_LYSR"/>
    <property type="match status" value="1"/>
</dbReference>
<keyword evidence="4" id="KW-0804">Transcription</keyword>
<sequence>MLDFKELEAFVWAVRLGSFRKAAARLHLTQPSVSERISRLEATVGELLLERSARPVQPTMRGREFFPHAERMLNQRDEAMRLFDSEEEYSAPLRLGTIETIVHSWFPEFMHQLTERYPRLIIELTVDYSPALNERLAGNELDILLAMNGYLPQAQIEYEALSPYEMGMFVSPRHADMLNESAEAWCNKLPFISFGKLARPYVELVQYLAEQGVTHPRIHSVSTLMTIVRLTTEGLGIGALPVATVLDEWRRGELLRLALPVPLPPMNYDVIWRRANHPRFCRSVGRLAQKTAYAYAHDRRTELTNALFKGRWVQPGASLTTPNAPPPLI</sequence>
<dbReference type="Gene3D" id="1.10.10.10">
    <property type="entry name" value="Winged helix-like DNA-binding domain superfamily/Winged helix DNA-binding domain"/>
    <property type="match status" value="1"/>
</dbReference>
<dbReference type="OrthoDB" id="9786526at2"/>
<dbReference type="FunFam" id="1.10.10.10:FF:000001">
    <property type="entry name" value="LysR family transcriptional regulator"/>
    <property type="match status" value="1"/>
</dbReference>
<dbReference type="InterPro" id="IPR036390">
    <property type="entry name" value="WH_DNA-bd_sf"/>
</dbReference>
<keyword evidence="7" id="KW-1185">Reference proteome</keyword>
<protein>
    <submittedName>
        <fullName evidence="6">LysR family transcriptional regulator</fullName>
    </submittedName>
</protein>
<evidence type="ECO:0000313" key="7">
    <source>
        <dbReference type="Proteomes" id="UP000237647"/>
    </source>
</evidence>
<dbReference type="RefSeq" id="WP_106375257.1">
    <property type="nucleotide sequence ID" value="NZ_PVTK01000006.1"/>
</dbReference>
<organism evidence="6 7">
    <name type="scientific">Vreelandella songnenensis</name>
    <dbReference type="NCBI Taxonomy" id="1176243"/>
    <lineage>
        <taxon>Bacteria</taxon>
        <taxon>Pseudomonadati</taxon>
        <taxon>Pseudomonadota</taxon>
        <taxon>Gammaproteobacteria</taxon>
        <taxon>Oceanospirillales</taxon>
        <taxon>Halomonadaceae</taxon>
        <taxon>Vreelandella</taxon>
    </lineage>
</organism>